<dbReference type="Proteomes" id="UP000198915">
    <property type="component" value="Unassembled WGS sequence"/>
</dbReference>
<feature type="transmembrane region" description="Helical" evidence="7">
    <location>
        <begin position="250"/>
        <end position="271"/>
    </location>
</feature>
<keyword evidence="10" id="KW-1185">Reference proteome</keyword>
<dbReference type="PANTHER" id="PTHR43414">
    <property type="entry name" value="MULTIDRUG RESISTANCE PROTEIN MDTG"/>
    <property type="match status" value="1"/>
</dbReference>
<evidence type="ECO:0000256" key="4">
    <source>
        <dbReference type="ARBA" id="ARBA00022692"/>
    </source>
</evidence>
<feature type="transmembrane region" description="Helical" evidence="7">
    <location>
        <begin position="341"/>
        <end position="363"/>
    </location>
</feature>
<evidence type="ECO:0000256" key="1">
    <source>
        <dbReference type="ARBA" id="ARBA00004651"/>
    </source>
</evidence>
<feature type="transmembrane region" description="Helical" evidence="7">
    <location>
        <begin position="134"/>
        <end position="159"/>
    </location>
</feature>
<evidence type="ECO:0000313" key="9">
    <source>
        <dbReference type="EMBL" id="SFI78768.1"/>
    </source>
</evidence>
<keyword evidence="6 7" id="KW-0472">Membrane</keyword>
<feature type="transmembrane region" description="Helical" evidence="7">
    <location>
        <begin position="214"/>
        <end position="238"/>
    </location>
</feature>
<protein>
    <submittedName>
        <fullName evidence="9">MFS transporter, DHA1 family, multidrug resistance protein</fullName>
    </submittedName>
</protein>
<dbReference type="GO" id="GO:0005886">
    <property type="term" value="C:plasma membrane"/>
    <property type="evidence" value="ECO:0007669"/>
    <property type="project" value="UniProtKB-SubCell"/>
</dbReference>
<feature type="transmembrane region" description="Helical" evidence="7">
    <location>
        <begin position="165"/>
        <end position="185"/>
    </location>
</feature>
<feature type="transmembrane region" description="Helical" evidence="7">
    <location>
        <begin position="307"/>
        <end position="329"/>
    </location>
</feature>
<evidence type="ECO:0000313" key="10">
    <source>
        <dbReference type="Proteomes" id="UP000198915"/>
    </source>
</evidence>
<feature type="transmembrane region" description="Helical" evidence="7">
    <location>
        <begin position="103"/>
        <end position="122"/>
    </location>
</feature>
<dbReference type="InterPro" id="IPR001958">
    <property type="entry name" value="Tet-R_TetA/multi-R_MdtG-like"/>
</dbReference>
<dbReference type="InterPro" id="IPR036259">
    <property type="entry name" value="MFS_trans_sf"/>
</dbReference>
<dbReference type="GO" id="GO:0022857">
    <property type="term" value="F:transmembrane transporter activity"/>
    <property type="evidence" value="ECO:0007669"/>
    <property type="project" value="InterPro"/>
</dbReference>
<dbReference type="PRINTS" id="PR01035">
    <property type="entry name" value="TCRTETA"/>
</dbReference>
<keyword evidence="5 7" id="KW-1133">Transmembrane helix</keyword>
<dbReference type="PROSITE" id="PS51257">
    <property type="entry name" value="PROKAR_LIPOPROTEIN"/>
    <property type="match status" value="1"/>
</dbReference>
<dbReference type="InterPro" id="IPR020846">
    <property type="entry name" value="MFS_dom"/>
</dbReference>
<comment type="subcellular location">
    <subcellularLocation>
        <location evidence="1">Cell membrane</location>
        <topology evidence="1">Multi-pass membrane protein</topology>
    </subcellularLocation>
</comment>
<feature type="transmembrane region" description="Helical" evidence="7">
    <location>
        <begin position="283"/>
        <end position="301"/>
    </location>
</feature>
<dbReference type="Gene3D" id="1.20.1250.20">
    <property type="entry name" value="MFS general substrate transporter like domains"/>
    <property type="match status" value="2"/>
</dbReference>
<feature type="transmembrane region" description="Helical" evidence="7">
    <location>
        <begin position="44"/>
        <end position="66"/>
    </location>
</feature>
<evidence type="ECO:0000256" key="3">
    <source>
        <dbReference type="ARBA" id="ARBA00022475"/>
    </source>
</evidence>
<keyword evidence="3" id="KW-1003">Cell membrane</keyword>
<keyword evidence="4 7" id="KW-0812">Transmembrane</keyword>
<feature type="transmembrane region" description="Helical" evidence="7">
    <location>
        <begin position="78"/>
        <end position="97"/>
    </location>
</feature>
<evidence type="ECO:0000256" key="7">
    <source>
        <dbReference type="SAM" id="Phobius"/>
    </source>
</evidence>
<name>A0A1I3L2C1_9BACL</name>
<dbReference type="RefSeq" id="WP_246070966.1">
    <property type="nucleotide sequence ID" value="NZ_BJOE01000019.1"/>
</dbReference>
<accession>A0A1I3L2C1</accession>
<feature type="transmembrane region" description="Helical" evidence="7">
    <location>
        <begin position="7"/>
        <end position="32"/>
    </location>
</feature>
<evidence type="ECO:0000256" key="6">
    <source>
        <dbReference type="ARBA" id="ARBA00023136"/>
    </source>
</evidence>
<sequence>MEKWKRNLYILCSGQFLTMSSLSCVTPFLPLYLQQMGLTDPKEVLSWTGLIYAANLVTAFLFSPIWGKLADRYGRKSMLVRSGIGMAVTITLMGFVTSPLQLLILRLINGMMTGFSPAAIAFTATNTPPERSGYALGILHASAVGGTICGPLLGSLLAVQFGFRAVFSSTGLCILLAAIIVIFWITESFEKKERNGEKTDFVQDFRQIVARKPIGALFVSAALVRAAMVGTLPLIPLYVQQLVPHQDNVVILAGVATAVMGIANMLSAPQLGKWGDRFGSERVFNLAVLGTITFSIPQAFVQQLWPFIALRFCTGACLGGMMPSLHVLIRQYAPKGMESRTYSYHNCAVFLGGIAGTFLMGAIATHFGLSLIFIGQTLLLIVNQLWMRLLVVPKLLASAEK</sequence>
<dbReference type="SUPFAM" id="SSF103473">
    <property type="entry name" value="MFS general substrate transporter"/>
    <property type="match status" value="1"/>
</dbReference>
<organism evidence="9 10">
    <name type="scientific">Brevibacillus centrosporus</name>
    <dbReference type="NCBI Taxonomy" id="54910"/>
    <lineage>
        <taxon>Bacteria</taxon>
        <taxon>Bacillati</taxon>
        <taxon>Bacillota</taxon>
        <taxon>Bacilli</taxon>
        <taxon>Bacillales</taxon>
        <taxon>Paenibacillaceae</taxon>
        <taxon>Brevibacillus</taxon>
    </lineage>
</organism>
<dbReference type="PROSITE" id="PS50850">
    <property type="entry name" value="MFS"/>
    <property type="match status" value="1"/>
</dbReference>
<reference evidence="10" key="1">
    <citation type="submission" date="2016-10" db="EMBL/GenBank/DDBJ databases">
        <authorList>
            <person name="Varghese N."/>
            <person name="Submissions S."/>
        </authorList>
    </citation>
    <scope>NUCLEOTIDE SEQUENCE [LARGE SCALE GENOMIC DNA]</scope>
    <source>
        <strain evidence="10">OK042</strain>
    </source>
</reference>
<gene>
    <name evidence="9" type="ORF">SAMN05518846_101162</name>
</gene>
<keyword evidence="2" id="KW-0813">Transport</keyword>
<evidence type="ECO:0000256" key="2">
    <source>
        <dbReference type="ARBA" id="ARBA00022448"/>
    </source>
</evidence>
<dbReference type="InterPro" id="IPR011701">
    <property type="entry name" value="MFS"/>
</dbReference>
<dbReference type="EMBL" id="FORT01000001">
    <property type="protein sequence ID" value="SFI78768.1"/>
    <property type="molecule type" value="Genomic_DNA"/>
</dbReference>
<evidence type="ECO:0000259" key="8">
    <source>
        <dbReference type="PROSITE" id="PS50850"/>
    </source>
</evidence>
<dbReference type="Pfam" id="PF07690">
    <property type="entry name" value="MFS_1"/>
    <property type="match status" value="2"/>
</dbReference>
<dbReference type="STRING" id="1884381.SAMN05518846_101162"/>
<feature type="transmembrane region" description="Helical" evidence="7">
    <location>
        <begin position="369"/>
        <end position="391"/>
    </location>
</feature>
<proteinExistence type="predicted"/>
<dbReference type="AlphaFoldDB" id="A0A1I3L2C1"/>
<feature type="domain" description="Major facilitator superfamily (MFS) profile" evidence="8">
    <location>
        <begin position="7"/>
        <end position="395"/>
    </location>
</feature>
<evidence type="ECO:0000256" key="5">
    <source>
        <dbReference type="ARBA" id="ARBA00022989"/>
    </source>
</evidence>
<dbReference type="PANTHER" id="PTHR43414:SF6">
    <property type="entry name" value="MULTIDRUG RESISTANCE PROTEIN MDTG"/>
    <property type="match status" value="1"/>
</dbReference>